<evidence type="ECO:0000256" key="1">
    <source>
        <dbReference type="SAM" id="MobiDB-lite"/>
    </source>
</evidence>
<sequence>MKKAKCKGETTEIWKDKWLPKPNTYKPQDSIRFLHENTKVSFLIDDYTFQWKRDLVFSMFTKEEVELILKIPISPPFKPDRIFWRCTSSGQFTVKSAYHLLNELEDQTRGQSSNLRTHQAPWTRLWNLNLPNATKTFLWRACLNALPTRANLKRRKVTEEPACPICLHSTETIEHTLWDCPSTRDVWALSNRKFQKASTPSPPFAEKLESLEVSLGTKELLTFAITAWNLWKRKNEVVFKGHLTHPSSVVKQSQQLVEDPQHLHVSKKTKSPSQQNNSHWEAPPQGKIKVNWDASVDKISCKVGVGVIIQDWKSQVLATLRMKQDLFPDPHMAEAFAAFQAVLLQKEDLNYTGLITADTRDILNIFNSWSTRHIVRAINVVAHALSKDALSISGRTSTFVNIPSCIQTMVS</sequence>
<feature type="region of interest" description="Disordered" evidence="1">
    <location>
        <begin position="260"/>
        <end position="284"/>
    </location>
</feature>
<dbReference type="InterPro" id="IPR052929">
    <property type="entry name" value="RNase_H-like_EbsB-rel"/>
</dbReference>
<dbReference type="Pfam" id="PF13966">
    <property type="entry name" value="zf-RVT"/>
    <property type="match status" value="1"/>
</dbReference>
<keyword evidence="4" id="KW-1185">Reference proteome</keyword>
<accession>A0A8T1QG08</accession>
<dbReference type="Proteomes" id="UP000811609">
    <property type="component" value="Chromosome 5"/>
</dbReference>
<evidence type="ECO:0000313" key="3">
    <source>
        <dbReference type="EMBL" id="KAG6653325.1"/>
    </source>
</evidence>
<organism evidence="3 4">
    <name type="scientific">Carya illinoinensis</name>
    <name type="common">Pecan</name>
    <dbReference type="NCBI Taxonomy" id="32201"/>
    <lineage>
        <taxon>Eukaryota</taxon>
        <taxon>Viridiplantae</taxon>
        <taxon>Streptophyta</taxon>
        <taxon>Embryophyta</taxon>
        <taxon>Tracheophyta</taxon>
        <taxon>Spermatophyta</taxon>
        <taxon>Magnoliopsida</taxon>
        <taxon>eudicotyledons</taxon>
        <taxon>Gunneridae</taxon>
        <taxon>Pentapetalae</taxon>
        <taxon>rosids</taxon>
        <taxon>fabids</taxon>
        <taxon>Fagales</taxon>
        <taxon>Juglandaceae</taxon>
        <taxon>Carya</taxon>
    </lineage>
</organism>
<dbReference type="PANTHER" id="PTHR47074:SF48">
    <property type="entry name" value="POLYNUCLEOTIDYL TRANSFERASE, RIBONUCLEASE H-LIKE SUPERFAMILY PROTEIN"/>
    <property type="match status" value="1"/>
</dbReference>
<proteinExistence type="predicted"/>
<name>A0A8T1QG08_CARIL</name>
<reference evidence="3" key="1">
    <citation type="submission" date="2020-12" db="EMBL/GenBank/DDBJ databases">
        <title>WGS assembly of Carya illinoinensis cv. Pawnee.</title>
        <authorList>
            <person name="Platts A."/>
            <person name="Shu S."/>
            <person name="Wright S."/>
            <person name="Barry K."/>
            <person name="Edger P."/>
            <person name="Pires J.C."/>
            <person name="Schmutz J."/>
        </authorList>
    </citation>
    <scope>NUCLEOTIDE SEQUENCE</scope>
    <source>
        <tissue evidence="3">Leaf</tissue>
    </source>
</reference>
<gene>
    <name evidence="3" type="ORF">CIPAW_05G068400</name>
</gene>
<dbReference type="EMBL" id="CM031813">
    <property type="protein sequence ID" value="KAG6653325.1"/>
    <property type="molecule type" value="Genomic_DNA"/>
</dbReference>
<evidence type="ECO:0000313" key="4">
    <source>
        <dbReference type="Proteomes" id="UP000811609"/>
    </source>
</evidence>
<protein>
    <recommendedName>
        <fullName evidence="2">Reverse transcriptase zinc-binding domain-containing protein</fullName>
    </recommendedName>
</protein>
<comment type="caution">
    <text evidence="3">The sequence shown here is derived from an EMBL/GenBank/DDBJ whole genome shotgun (WGS) entry which is preliminary data.</text>
</comment>
<dbReference type="AlphaFoldDB" id="A0A8T1QG08"/>
<feature type="domain" description="Reverse transcriptase zinc-binding" evidence="2">
    <location>
        <begin position="92"/>
        <end position="187"/>
    </location>
</feature>
<evidence type="ECO:0000259" key="2">
    <source>
        <dbReference type="Pfam" id="PF13966"/>
    </source>
</evidence>
<dbReference type="InterPro" id="IPR026960">
    <property type="entry name" value="RVT-Znf"/>
</dbReference>
<dbReference type="PANTHER" id="PTHR47074">
    <property type="entry name" value="BNAC02G40300D PROTEIN"/>
    <property type="match status" value="1"/>
</dbReference>